<dbReference type="InterPro" id="IPR031974">
    <property type="entry name" value="PDCD7"/>
</dbReference>
<dbReference type="EMBL" id="OC870559">
    <property type="protein sequence ID" value="CAD7635079.1"/>
    <property type="molecule type" value="Genomic_DNA"/>
</dbReference>
<dbReference type="OrthoDB" id="10251692at2759"/>
<dbReference type="Pfam" id="PF16021">
    <property type="entry name" value="PDCD7"/>
    <property type="match status" value="1"/>
</dbReference>
<dbReference type="PANTHER" id="PTHR48190">
    <property type="entry name" value="PROGRAMMED CELL DEATH PROTEIN 7"/>
    <property type="match status" value="1"/>
</dbReference>
<evidence type="ECO:0000313" key="2">
    <source>
        <dbReference type="Proteomes" id="UP000759131"/>
    </source>
</evidence>
<dbReference type="Proteomes" id="UP000759131">
    <property type="component" value="Unassembled WGS sequence"/>
</dbReference>
<dbReference type="AlphaFoldDB" id="A0A7R9L535"/>
<dbReference type="GO" id="GO:0005689">
    <property type="term" value="C:U12-type spliceosomal complex"/>
    <property type="evidence" value="ECO:0007669"/>
    <property type="project" value="TreeGrafter"/>
</dbReference>
<sequence length="342" mass="39806">MDKLTEESVENRNKLIDEWIESNKLLKERTENERRVKCEANVVAIDVKKKIKETIKCLKKVNSIEKLRNILKSKVRQRSEEISDESDVSFSHRCNELKSLLKERLEMYRKEENAINCMVNIEVHKQLNDKQQELFTHLSESQHQIYECLFGSQSFPETNNPESLKNWQFFERSHHNIHNMIAIRNSWDSYLDMNCGGSVPKNYRSIDKSLHKLREMPEKKSKCETKSDAIEDKCVDSETNCPTNSVQINALNHESRRSAFSPYRPSTVLTNLQRGNIQTQTPTNWPERSIHQLSAMGELFDQNLVLPSPTTDEYSFRANWSASVSECFLSADSLRQSTAIIM</sequence>
<organism evidence="1">
    <name type="scientific">Medioppia subpectinata</name>
    <dbReference type="NCBI Taxonomy" id="1979941"/>
    <lineage>
        <taxon>Eukaryota</taxon>
        <taxon>Metazoa</taxon>
        <taxon>Ecdysozoa</taxon>
        <taxon>Arthropoda</taxon>
        <taxon>Chelicerata</taxon>
        <taxon>Arachnida</taxon>
        <taxon>Acari</taxon>
        <taxon>Acariformes</taxon>
        <taxon>Sarcoptiformes</taxon>
        <taxon>Oribatida</taxon>
        <taxon>Brachypylina</taxon>
        <taxon>Oppioidea</taxon>
        <taxon>Oppiidae</taxon>
        <taxon>Medioppia</taxon>
    </lineage>
</organism>
<accession>A0A7R9L535</accession>
<dbReference type="PANTHER" id="PTHR48190:SF2">
    <property type="entry name" value="PROGRAMMED CELL DEATH PROTEIN 7"/>
    <property type="match status" value="1"/>
</dbReference>
<dbReference type="EMBL" id="CAJPIZ010015984">
    <property type="protein sequence ID" value="CAG2115509.1"/>
    <property type="molecule type" value="Genomic_DNA"/>
</dbReference>
<protein>
    <submittedName>
        <fullName evidence="1">Uncharacterized protein</fullName>
    </submittedName>
</protein>
<gene>
    <name evidence="1" type="ORF">OSB1V03_LOCUS15471</name>
</gene>
<name>A0A7R9L535_9ACAR</name>
<keyword evidence="2" id="KW-1185">Reference proteome</keyword>
<reference evidence="1" key="1">
    <citation type="submission" date="2020-11" db="EMBL/GenBank/DDBJ databases">
        <authorList>
            <person name="Tran Van P."/>
        </authorList>
    </citation>
    <scope>NUCLEOTIDE SEQUENCE</scope>
</reference>
<dbReference type="InterPro" id="IPR052831">
    <property type="entry name" value="Apoptosis_promoter"/>
</dbReference>
<evidence type="ECO:0000313" key="1">
    <source>
        <dbReference type="EMBL" id="CAD7635079.1"/>
    </source>
</evidence>
<proteinExistence type="predicted"/>